<sequence>MKKGLSVIESIVAVAILAIVMLMMSPMVKNYGMVYDRINLQNRIDYEFGKILEIIKRKVRASRIDDNYVVDSSGTNAEAVQVLTAYTGIYDEIVSELKLLVPNEDNDPDENYIAFRIIEDSSTDSDGDGINDRSLVYVTNPGENSYISSESESKTVLIDYIDDLDYDGDGTDDHEYFEYKEGVVLIYLDLDIDRMTGESIEGKRDILDKIRDAAVTRINIDMSDNF</sequence>
<evidence type="ECO:0000313" key="2">
    <source>
        <dbReference type="EMBL" id="ADO83597.1"/>
    </source>
</evidence>
<feature type="transmembrane region" description="Helical" evidence="1">
    <location>
        <begin position="6"/>
        <end position="24"/>
    </location>
</feature>
<organism evidence="2 3">
    <name type="scientific">Ilyobacter polytropus (strain ATCC 51220 / DSM 2926 / LMG 16218 / CuHBu1)</name>
    <dbReference type="NCBI Taxonomy" id="572544"/>
    <lineage>
        <taxon>Bacteria</taxon>
        <taxon>Fusobacteriati</taxon>
        <taxon>Fusobacteriota</taxon>
        <taxon>Fusobacteriia</taxon>
        <taxon>Fusobacteriales</taxon>
        <taxon>Fusobacteriaceae</taxon>
        <taxon>Ilyobacter</taxon>
    </lineage>
</organism>
<keyword evidence="3" id="KW-1185">Reference proteome</keyword>
<dbReference type="KEGG" id="ipo:Ilyop_1826"/>
<protein>
    <recommendedName>
        <fullName evidence="4">Prepilin-type N-terminal cleavage/methylation domain-containing protein</fullName>
    </recommendedName>
</protein>
<evidence type="ECO:0000313" key="3">
    <source>
        <dbReference type="Proteomes" id="UP000006875"/>
    </source>
</evidence>
<dbReference type="AlphaFoldDB" id="E3H9R8"/>
<name>E3H9R8_ILYPC</name>
<keyword evidence="1" id="KW-0812">Transmembrane</keyword>
<evidence type="ECO:0008006" key="4">
    <source>
        <dbReference type="Google" id="ProtNLM"/>
    </source>
</evidence>
<evidence type="ECO:0000256" key="1">
    <source>
        <dbReference type="SAM" id="Phobius"/>
    </source>
</evidence>
<keyword evidence="1" id="KW-0472">Membrane</keyword>
<dbReference type="EMBL" id="CP002281">
    <property type="protein sequence ID" value="ADO83597.1"/>
    <property type="molecule type" value="Genomic_DNA"/>
</dbReference>
<dbReference type="Proteomes" id="UP000006875">
    <property type="component" value="Chromosome"/>
</dbReference>
<dbReference type="eggNOG" id="COG2165">
    <property type="taxonomic scope" value="Bacteria"/>
</dbReference>
<reference evidence="2 3" key="1">
    <citation type="journal article" date="2010" name="Stand. Genomic Sci.">
        <title>Complete genome sequence of Ilyobacter polytropus type strain (CuHbu1).</title>
        <authorList>
            <person name="Sikorski J."/>
            <person name="Chertkov O."/>
            <person name="Lapidus A."/>
            <person name="Nolan M."/>
            <person name="Lucas S."/>
            <person name="Del Rio T.G."/>
            <person name="Tice H."/>
            <person name="Cheng J.F."/>
            <person name="Tapia R."/>
            <person name="Han C."/>
            <person name="Goodwin L."/>
            <person name="Pitluck S."/>
            <person name="Liolios K."/>
            <person name="Ivanova N."/>
            <person name="Mavromatis K."/>
            <person name="Mikhailova N."/>
            <person name="Pati A."/>
            <person name="Chen A."/>
            <person name="Palaniappan K."/>
            <person name="Land M."/>
            <person name="Hauser L."/>
            <person name="Chang Y.J."/>
            <person name="Jeffries C.D."/>
            <person name="Brambilla E."/>
            <person name="Yasawong M."/>
            <person name="Rohde M."/>
            <person name="Pukall R."/>
            <person name="Spring S."/>
            <person name="Goker M."/>
            <person name="Woyke T."/>
            <person name="Bristow J."/>
            <person name="Eisen J.A."/>
            <person name="Markowitz V."/>
            <person name="Hugenholtz P."/>
            <person name="Kyrpides N.C."/>
            <person name="Klenk H.P."/>
        </authorList>
    </citation>
    <scope>NUCLEOTIDE SEQUENCE [LARGE SCALE GENOMIC DNA]</scope>
    <source>
        <strain evidence="3">ATCC 51220 / DSM 2926 / LMG 16218 / CuHBu1</strain>
    </source>
</reference>
<dbReference type="STRING" id="572544.Ilyop_1826"/>
<keyword evidence="1" id="KW-1133">Transmembrane helix</keyword>
<gene>
    <name evidence="2" type="ordered locus">Ilyop_1826</name>
</gene>
<proteinExistence type="predicted"/>
<dbReference type="RefSeq" id="WP_013388259.1">
    <property type="nucleotide sequence ID" value="NC_014632.1"/>
</dbReference>
<accession>E3H9R8</accession>
<dbReference type="HOGENOM" id="CLU_1223382_0_0_0"/>